<feature type="region of interest" description="Disordered" evidence="7">
    <location>
        <begin position="156"/>
        <end position="189"/>
    </location>
</feature>
<dbReference type="OrthoDB" id="1913277at2759"/>
<keyword evidence="5" id="KW-0496">Mitochondrion</keyword>
<name>A0A316U791_9BASI</name>
<accession>A0A316U791</accession>
<keyword evidence="2" id="KW-0812">Transmembrane</keyword>
<evidence type="ECO:0000256" key="6">
    <source>
        <dbReference type="ARBA" id="ARBA00023136"/>
    </source>
</evidence>
<evidence type="ECO:0000256" key="5">
    <source>
        <dbReference type="ARBA" id="ARBA00023128"/>
    </source>
</evidence>
<dbReference type="InterPro" id="IPR039205">
    <property type="entry name" value="NDUFA11"/>
</dbReference>
<protein>
    <submittedName>
        <fullName evidence="8">Uncharacterized protein</fullName>
    </submittedName>
</protein>
<keyword evidence="3" id="KW-0999">Mitochondrion inner membrane</keyword>
<dbReference type="Proteomes" id="UP000245942">
    <property type="component" value="Unassembled WGS sequence"/>
</dbReference>
<dbReference type="RefSeq" id="XP_025347858.1">
    <property type="nucleotide sequence ID" value="XM_025494305.1"/>
</dbReference>
<dbReference type="GO" id="GO:0005743">
    <property type="term" value="C:mitochondrial inner membrane"/>
    <property type="evidence" value="ECO:0007669"/>
    <property type="project" value="UniProtKB-SubCell"/>
</dbReference>
<evidence type="ECO:0000313" key="8">
    <source>
        <dbReference type="EMBL" id="PWN20698.1"/>
    </source>
</evidence>
<gene>
    <name evidence="8" type="ORF">BCV69DRAFT_299178</name>
</gene>
<keyword evidence="6" id="KW-0472">Membrane</keyword>
<dbReference type="PANTHER" id="PTHR21382">
    <property type="entry name" value="NADH-UBIQUINONE OXIDOREDUCTASE SUBUNIT"/>
    <property type="match status" value="1"/>
</dbReference>
<proteinExistence type="predicted"/>
<dbReference type="GO" id="GO:0045271">
    <property type="term" value="C:respiratory chain complex I"/>
    <property type="evidence" value="ECO:0007669"/>
    <property type="project" value="InterPro"/>
</dbReference>
<dbReference type="EMBL" id="KZ819327">
    <property type="protein sequence ID" value="PWN20698.1"/>
    <property type="molecule type" value="Genomic_DNA"/>
</dbReference>
<comment type="subcellular location">
    <subcellularLocation>
        <location evidence="1">Mitochondrion inner membrane</location>
        <topology evidence="1">Multi-pass membrane protein</topology>
    </subcellularLocation>
</comment>
<dbReference type="AlphaFoldDB" id="A0A316U791"/>
<dbReference type="PANTHER" id="PTHR21382:SF1">
    <property type="entry name" value="NADH DEHYDROGENASE [UBIQUINONE] 1 ALPHA SUBCOMPLEX SUBUNIT 11"/>
    <property type="match status" value="1"/>
</dbReference>
<evidence type="ECO:0000256" key="2">
    <source>
        <dbReference type="ARBA" id="ARBA00022692"/>
    </source>
</evidence>
<reference evidence="8 9" key="1">
    <citation type="journal article" date="2018" name="Mol. Biol. Evol.">
        <title>Broad Genomic Sampling Reveals a Smut Pathogenic Ancestry of the Fungal Clade Ustilaginomycotina.</title>
        <authorList>
            <person name="Kijpornyongpan T."/>
            <person name="Mondo S.J."/>
            <person name="Barry K."/>
            <person name="Sandor L."/>
            <person name="Lee J."/>
            <person name="Lipzen A."/>
            <person name="Pangilinan J."/>
            <person name="LaButti K."/>
            <person name="Hainaut M."/>
            <person name="Henrissat B."/>
            <person name="Grigoriev I.V."/>
            <person name="Spatafora J.W."/>
            <person name="Aime M.C."/>
        </authorList>
    </citation>
    <scope>NUCLEOTIDE SEQUENCE [LARGE SCALE GENOMIC DNA]</scope>
    <source>
        <strain evidence="8 9">MCA 4718</strain>
    </source>
</reference>
<sequence>MAPPPKHPTEPEPVQFTEKSPLGDGMTAAAGSAGFGTLVSAIQNSTSNHKAGGLGVFTRTGSTIALFTAVGGVFSFTQAAVSNARHTDDPLNGAAGGCAAGFVVGARAGSIPMMFGSCLALGALVGTFEAAGHSLRGAYPHASPLTAGSAHVEGHLEEGAGTVERGWREERERRRERFFKPRKDTATEE</sequence>
<dbReference type="STRING" id="1684307.A0A316U791"/>
<dbReference type="GeneID" id="37016039"/>
<evidence type="ECO:0000256" key="1">
    <source>
        <dbReference type="ARBA" id="ARBA00004448"/>
    </source>
</evidence>
<evidence type="ECO:0000256" key="4">
    <source>
        <dbReference type="ARBA" id="ARBA00022989"/>
    </source>
</evidence>
<feature type="compositionally biased region" description="Basic and acidic residues" evidence="7">
    <location>
        <begin position="165"/>
        <end position="189"/>
    </location>
</feature>
<dbReference type="GO" id="GO:0006120">
    <property type="term" value="P:mitochondrial electron transport, NADH to ubiquinone"/>
    <property type="evidence" value="ECO:0007669"/>
    <property type="project" value="InterPro"/>
</dbReference>
<evidence type="ECO:0000313" key="9">
    <source>
        <dbReference type="Proteomes" id="UP000245942"/>
    </source>
</evidence>
<evidence type="ECO:0000256" key="7">
    <source>
        <dbReference type="SAM" id="MobiDB-lite"/>
    </source>
</evidence>
<organism evidence="8 9">
    <name type="scientific">Pseudomicrostroma glucosiphilum</name>
    <dbReference type="NCBI Taxonomy" id="1684307"/>
    <lineage>
        <taxon>Eukaryota</taxon>
        <taxon>Fungi</taxon>
        <taxon>Dikarya</taxon>
        <taxon>Basidiomycota</taxon>
        <taxon>Ustilaginomycotina</taxon>
        <taxon>Exobasidiomycetes</taxon>
        <taxon>Microstromatales</taxon>
        <taxon>Microstromatales incertae sedis</taxon>
        <taxon>Pseudomicrostroma</taxon>
    </lineage>
</organism>
<feature type="region of interest" description="Disordered" evidence="7">
    <location>
        <begin position="1"/>
        <end position="23"/>
    </location>
</feature>
<evidence type="ECO:0000256" key="3">
    <source>
        <dbReference type="ARBA" id="ARBA00022792"/>
    </source>
</evidence>
<keyword evidence="9" id="KW-1185">Reference proteome</keyword>
<keyword evidence="4" id="KW-1133">Transmembrane helix</keyword>